<dbReference type="Gene3D" id="3.40.50.720">
    <property type="entry name" value="NAD(P)-binding Rossmann-like Domain"/>
    <property type="match status" value="1"/>
</dbReference>
<keyword evidence="5" id="KW-0560">Oxidoreductase</keyword>
<comment type="similarity">
    <text evidence="1">Belongs to the DapB family.</text>
</comment>
<accession>A0A0F9V3P9</accession>
<keyword evidence="3" id="KW-0521">NADP</keyword>
<dbReference type="NCBIfam" id="TIGR00036">
    <property type="entry name" value="dapB"/>
    <property type="match status" value="1"/>
</dbReference>
<evidence type="ECO:0000256" key="3">
    <source>
        <dbReference type="ARBA" id="ARBA00022857"/>
    </source>
</evidence>
<organism evidence="14">
    <name type="scientific">marine sediment metagenome</name>
    <dbReference type="NCBI Taxonomy" id="412755"/>
    <lineage>
        <taxon>unclassified sequences</taxon>
        <taxon>metagenomes</taxon>
        <taxon>ecological metagenomes</taxon>
    </lineage>
</organism>
<evidence type="ECO:0000256" key="9">
    <source>
        <dbReference type="ARBA" id="ARBA00038983"/>
    </source>
</evidence>
<keyword evidence="4" id="KW-0220">Diaminopimelate biosynthesis</keyword>
<evidence type="ECO:0000256" key="1">
    <source>
        <dbReference type="ARBA" id="ARBA00006642"/>
    </source>
</evidence>
<dbReference type="Gene3D" id="3.30.360.10">
    <property type="entry name" value="Dihydrodipicolinate Reductase, domain 2"/>
    <property type="match status" value="1"/>
</dbReference>
<comment type="pathway">
    <text evidence="8">Amino-acid biosynthesis; L-lysine biosynthesis via DAP pathway; (S)-tetrahydrodipicolinate from L-aspartate: step 4/4.</text>
</comment>
<keyword evidence="2" id="KW-0028">Amino-acid biosynthesis</keyword>
<dbReference type="GO" id="GO:0008839">
    <property type="term" value="F:4-hydroxy-tetrahydrodipicolinate reductase"/>
    <property type="evidence" value="ECO:0007669"/>
    <property type="project" value="UniProtKB-EC"/>
</dbReference>
<dbReference type="AlphaFoldDB" id="A0A0F9V3P9"/>
<dbReference type="PIRSF" id="PIRSF000161">
    <property type="entry name" value="DHPR"/>
    <property type="match status" value="1"/>
</dbReference>
<dbReference type="Pfam" id="PF01113">
    <property type="entry name" value="DapB_N"/>
    <property type="match status" value="1"/>
</dbReference>
<evidence type="ECO:0000256" key="5">
    <source>
        <dbReference type="ARBA" id="ARBA00023002"/>
    </source>
</evidence>
<dbReference type="PANTHER" id="PTHR20836">
    <property type="entry name" value="DIHYDRODIPICOLINATE REDUCTASE"/>
    <property type="match status" value="1"/>
</dbReference>
<gene>
    <name evidence="14" type="ORF">LCGC14_0132760</name>
</gene>
<name>A0A0F9V3P9_9ZZZZ</name>
<dbReference type="SUPFAM" id="SSF55347">
    <property type="entry name" value="Glyceraldehyde-3-phosphate dehydrogenase-like, C-terminal domain"/>
    <property type="match status" value="1"/>
</dbReference>
<dbReference type="Pfam" id="PF05173">
    <property type="entry name" value="DapB_C"/>
    <property type="match status" value="1"/>
</dbReference>
<dbReference type="EMBL" id="LAZR01000044">
    <property type="protein sequence ID" value="KKN99855.1"/>
    <property type="molecule type" value="Genomic_DNA"/>
</dbReference>
<comment type="catalytic activity">
    <reaction evidence="11">
        <text>(S)-2,3,4,5-tetrahydrodipicolinate + NAD(+) + H2O = (2S,4S)-4-hydroxy-2,3,4,5-tetrahydrodipicolinate + NADH + H(+)</text>
        <dbReference type="Rhea" id="RHEA:35323"/>
        <dbReference type="ChEBI" id="CHEBI:15377"/>
        <dbReference type="ChEBI" id="CHEBI:15378"/>
        <dbReference type="ChEBI" id="CHEBI:16845"/>
        <dbReference type="ChEBI" id="CHEBI:57540"/>
        <dbReference type="ChEBI" id="CHEBI:57945"/>
        <dbReference type="ChEBI" id="CHEBI:67139"/>
        <dbReference type="EC" id="1.17.1.8"/>
    </reaction>
</comment>
<dbReference type="GO" id="GO:0005829">
    <property type="term" value="C:cytosol"/>
    <property type="evidence" value="ECO:0007669"/>
    <property type="project" value="TreeGrafter"/>
</dbReference>
<dbReference type="InterPro" id="IPR036291">
    <property type="entry name" value="NAD(P)-bd_dom_sf"/>
</dbReference>
<feature type="domain" description="Dihydrodipicolinate reductase C-terminal" evidence="13">
    <location>
        <begin position="92"/>
        <end position="220"/>
    </location>
</feature>
<feature type="domain" description="Dihydrodipicolinate reductase N-terminal" evidence="12">
    <location>
        <begin position="20"/>
        <end position="89"/>
    </location>
</feature>
<evidence type="ECO:0000256" key="10">
    <source>
        <dbReference type="ARBA" id="ARBA00049080"/>
    </source>
</evidence>
<evidence type="ECO:0000259" key="13">
    <source>
        <dbReference type="Pfam" id="PF05173"/>
    </source>
</evidence>
<evidence type="ECO:0000256" key="7">
    <source>
        <dbReference type="ARBA" id="ARBA00023154"/>
    </source>
</evidence>
<dbReference type="SUPFAM" id="SSF51735">
    <property type="entry name" value="NAD(P)-binding Rossmann-fold domains"/>
    <property type="match status" value="1"/>
</dbReference>
<dbReference type="GO" id="GO:0019877">
    <property type="term" value="P:diaminopimelate biosynthetic process"/>
    <property type="evidence" value="ECO:0007669"/>
    <property type="project" value="UniProtKB-KW"/>
</dbReference>
<protein>
    <recommendedName>
        <fullName evidence="9">4-hydroxy-tetrahydrodipicolinate reductase</fullName>
        <ecNumber evidence="9">1.17.1.8</ecNumber>
    </recommendedName>
</protein>
<keyword evidence="6" id="KW-0520">NAD</keyword>
<comment type="catalytic activity">
    <reaction evidence="10">
        <text>(S)-2,3,4,5-tetrahydrodipicolinate + NADP(+) + H2O = (2S,4S)-4-hydroxy-2,3,4,5-tetrahydrodipicolinate + NADPH + H(+)</text>
        <dbReference type="Rhea" id="RHEA:35331"/>
        <dbReference type="ChEBI" id="CHEBI:15377"/>
        <dbReference type="ChEBI" id="CHEBI:15378"/>
        <dbReference type="ChEBI" id="CHEBI:16845"/>
        <dbReference type="ChEBI" id="CHEBI:57783"/>
        <dbReference type="ChEBI" id="CHEBI:58349"/>
        <dbReference type="ChEBI" id="CHEBI:67139"/>
        <dbReference type="EC" id="1.17.1.8"/>
    </reaction>
</comment>
<dbReference type="GO" id="GO:0009089">
    <property type="term" value="P:lysine biosynthetic process via diaminopimelate"/>
    <property type="evidence" value="ECO:0007669"/>
    <property type="project" value="InterPro"/>
</dbReference>
<keyword evidence="7" id="KW-0457">Lysine biosynthesis</keyword>
<evidence type="ECO:0000256" key="2">
    <source>
        <dbReference type="ARBA" id="ARBA00022605"/>
    </source>
</evidence>
<dbReference type="EC" id="1.17.1.8" evidence="9"/>
<evidence type="ECO:0000256" key="8">
    <source>
        <dbReference type="ARBA" id="ARBA00037922"/>
    </source>
</evidence>
<dbReference type="InterPro" id="IPR023940">
    <property type="entry name" value="DHDPR_bac"/>
</dbReference>
<dbReference type="PANTHER" id="PTHR20836:SF0">
    <property type="entry name" value="4-HYDROXY-TETRAHYDRODIPICOLINATE REDUCTASE 1, CHLOROPLASTIC-RELATED"/>
    <property type="match status" value="1"/>
</dbReference>
<comment type="caution">
    <text evidence="14">The sequence shown here is derived from an EMBL/GenBank/DDBJ whole genome shotgun (WGS) entry which is preliminary data.</text>
</comment>
<evidence type="ECO:0000256" key="6">
    <source>
        <dbReference type="ARBA" id="ARBA00023027"/>
    </source>
</evidence>
<evidence type="ECO:0000259" key="12">
    <source>
        <dbReference type="Pfam" id="PF01113"/>
    </source>
</evidence>
<dbReference type="InterPro" id="IPR000846">
    <property type="entry name" value="DapB_N"/>
</dbReference>
<evidence type="ECO:0000313" key="14">
    <source>
        <dbReference type="EMBL" id="KKN99855.1"/>
    </source>
</evidence>
<sequence length="223" mass="24370">MGQMIEQIAINRGHEIVAKIDENTQNIDFNSMDVAIDFSMPEAAFGNITKCLNNNVPVISGTTGWLDKYEDAITLCNDKKGAFIYASNFSLGVNIFFELNNYLAKMMQNLPEYKVSLEEIHHTQKLDAPSGTAITLAEGVIANSNYSEWKLDNSSDTSLPITSKRIGKVPGTHSVAYDSVVDSISIKHTANNREGFALGAVTAAEWIIGKSGVFTMRDVLNLG</sequence>
<evidence type="ECO:0000256" key="11">
    <source>
        <dbReference type="ARBA" id="ARBA00049396"/>
    </source>
</evidence>
<evidence type="ECO:0000256" key="4">
    <source>
        <dbReference type="ARBA" id="ARBA00022915"/>
    </source>
</evidence>
<proteinExistence type="inferred from homology"/>
<reference evidence="14" key="1">
    <citation type="journal article" date="2015" name="Nature">
        <title>Complex archaea that bridge the gap between prokaryotes and eukaryotes.</title>
        <authorList>
            <person name="Spang A."/>
            <person name="Saw J.H."/>
            <person name="Jorgensen S.L."/>
            <person name="Zaremba-Niedzwiedzka K."/>
            <person name="Martijn J."/>
            <person name="Lind A.E."/>
            <person name="van Eijk R."/>
            <person name="Schleper C."/>
            <person name="Guy L."/>
            <person name="Ettema T.J."/>
        </authorList>
    </citation>
    <scope>NUCLEOTIDE SEQUENCE</scope>
</reference>
<dbReference type="InterPro" id="IPR022663">
    <property type="entry name" value="DapB_C"/>
</dbReference>